<protein>
    <submittedName>
        <fullName evidence="1">Uncharacterized protein</fullName>
    </submittedName>
</protein>
<accession>A0ABQ7D1U5</accession>
<dbReference type="Proteomes" id="UP000266723">
    <property type="component" value="Unassembled WGS sequence"/>
</dbReference>
<keyword evidence="2" id="KW-1185">Reference proteome</keyword>
<organism evidence="1 2">
    <name type="scientific">Brassica cretica</name>
    <name type="common">Mustard</name>
    <dbReference type="NCBI Taxonomy" id="69181"/>
    <lineage>
        <taxon>Eukaryota</taxon>
        <taxon>Viridiplantae</taxon>
        <taxon>Streptophyta</taxon>
        <taxon>Embryophyta</taxon>
        <taxon>Tracheophyta</taxon>
        <taxon>Spermatophyta</taxon>
        <taxon>Magnoliopsida</taxon>
        <taxon>eudicotyledons</taxon>
        <taxon>Gunneridae</taxon>
        <taxon>Pentapetalae</taxon>
        <taxon>rosids</taxon>
        <taxon>malvids</taxon>
        <taxon>Brassicales</taxon>
        <taxon>Brassicaceae</taxon>
        <taxon>Brassiceae</taxon>
        <taxon>Brassica</taxon>
    </lineage>
</organism>
<proteinExistence type="predicted"/>
<reference evidence="1 2" key="1">
    <citation type="journal article" date="2020" name="BMC Genomics">
        <title>Intraspecific diversification of the crop wild relative Brassica cretica Lam. using demographic model selection.</title>
        <authorList>
            <person name="Kioukis A."/>
            <person name="Michalopoulou V.A."/>
            <person name="Briers L."/>
            <person name="Pirintsos S."/>
            <person name="Studholme D.J."/>
            <person name="Pavlidis P."/>
            <person name="Sarris P.F."/>
        </authorList>
    </citation>
    <scope>NUCLEOTIDE SEQUENCE [LARGE SCALE GENOMIC DNA]</scope>
    <source>
        <strain evidence="2">cv. PFS-1207/04</strain>
    </source>
</reference>
<evidence type="ECO:0000313" key="1">
    <source>
        <dbReference type="EMBL" id="KAF3565398.1"/>
    </source>
</evidence>
<comment type="caution">
    <text evidence="1">The sequence shown here is derived from an EMBL/GenBank/DDBJ whole genome shotgun (WGS) entry which is preliminary data.</text>
</comment>
<dbReference type="EMBL" id="QGKV02000759">
    <property type="protein sequence ID" value="KAF3565398.1"/>
    <property type="molecule type" value="Genomic_DNA"/>
</dbReference>
<sequence length="75" mass="8619">MSQRKLKIDMQFNQATYKEDIPEEFAKLVVNFISRNGIRAHVVEIPGNGSLHSPRFVSVITMPWSFTCFACQLMN</sequence>
<evidence type="ECO:0000313" key="2">
    <source>
        <dbReference type="Proteomes" id="UP000266723"/>
    </source>
</evidence>
<name>A0ABQ7D1U5_BRACR</name>
<gene>
    <name evidence="1" type="ORF">DY000_02015027</name>
</gene>